<dbReference type="STRING" id="71139.A0A058ZUN3"/>
<dbReference type="EMBL" id="MU848298">
    <property type="protein sequence ID" value="KAK2632983.1"/>
    <property type="molecule type" value="Genomic_DNA"/>
</dbReference>
<evidence type="ECO:0000259" key="4">
    <source>
        <dbReference type="PROSITE" id="PS51392"/>
    </source>
</evidence>
<sequence length="162" mass="18921">MKGGPKAIGLVSNICAAGQNLLNEQKIPICWSSTKRLEFLCRLSDRLLLKAKAPNQQDELKGLLSEELESKKPLVFDGEWIDKIDPKFRPHRQYDYESVRGLLRFVRNQWRHLPDGFEEFLGLGSGEHFYGYFDARFPNLFMLSYGAASQVCREERWFEEFR</sequence>
<dbReference type="Gramene" id="KCW45493">
    <property type="protein sequence ID" value="KCW45493"/>
    <property type="gene ID" value="EUGRSUZ_L00769"/>
</dbReference>
<dbReference type="InterPro" id="IPR010513">
    <property type="entry name" value="KEN_dom"/>
</dbReference>
<dbReference type="Pfam" id="PF06479">
    <property type="entry name" value="Ribonuc_2-5A"/>
    <property type="match status" value="1"/>
</dbReference>
<reference evidence="5" key="2">
    <citation type="journal article" date="2014" name="Nature">
        <title>The genome of Eucalyptus grandis.</title>
        <authorList>
            <person name="Myburg A.A."/>
            <person name="Grattapaglia D."/>
            <person name="Tuskan G.A."/>
            <person name="Hellsten U."/>
            <person name="Hayes R.D."/>
            <person name="Grimwood J."/>
            <person name="Jenkins J."/>
            <person name="Lindquist E."/>
            <person name="Tice H."/>
            <person name="Bauer D."/>
            <person name="Goodstein D.M."/>
            <person name="Dubchak I."/>
            <person name="Poliakov A."/>
            <person name="Mizrachi E."/>
            <person name="Kullan A.R."/>
            <person name="Hussey S.G."/>
            <person name="Pinard D."/>
            <person name="van der Merwe K."/>
            <person name="Singh P."/>
            <person name="van Jaarsveld I."/>
            <person name="Silva-Junior O.B."/>
            <person name="Togawa R.C."/>
            <person name="Pappas M.R."/>
            <person name="Faria D.A."/>
            <person name="Sansaloni C.P."/>
            <person name="Petroli C.D."/>
            <person name="Yang X."/>
            <person name="Ranjan P."/>
            <person name="Tschaplinski T.J."/>
            <person name="Ye C.Y."/>
            <person name="Li T."/>
            <person name="Sterck L."/>
            <person name="Vanneste K."/>
            <person name="Murat F."/>
            <person name="Soler M."/>
            <person name="Clemente H.S."/>
            <person name="Saidi N."/>
            <person name="Cassan-Wang H."/>
            <person name="Dunand C."/>
            <person name="Hefer C.A."/>
            <person name="Bornberg-Bauer E."/>
            <person name="Kersting A.R."/>
            <person name="Vining K."/>
            <person name="Amarasinghe V."/>
            <person name="Ranik M."/>
            <person name="Naithani S."/>
            <person name="Elser J."/>
            <person name="Boyd A.E."/>
            <person name="Liston A."/>
            <person name="Spatafora J.W."/>
            <person name="Dharmwardhana P."/>
            <person name="Raja R."/>
            <person name="Sullivan C."/>
            <person name="Romanel E."/>
            <person name="Alves-Ferreira M."/>
            <person name="Kulheim C."/>
            <person name="Foley W."/>
            <person name="Carocha V."/>
            <person name="Paiva J."/>
            <person name="Kudrna D."/>
            <person name="Brommonschenkel S.H."/>
            <person name="Pasquali G."/>
            <person name="Byrne M."/>
            <person name="Rigault P."/>
            <person name="Tibbits J."/>
            <person name="Spokevicius A."/>
            <person name="Jones R.C."/>
            <person name="Steane D.A."/>
            <person name="Vaillancourt R.E."/>
            <person name="Potts B.M."/>
            <person name="Joubert F."/>
            <person name="Barry K."/>
            <person name="Pappas G.J."/>
            <person name="Strauss S.H."/>
            <person name="Jaiswal P."/>
            <person name="Grima-Pettenati J."/>
            <person name="Salse J."/>
            <person name="Van de Peer Y."/>
            <person name="Rokhsar D.S."/>
            <person name="Schmutz J."/>
        </authorList>
    </citation>
    <scope>NUCLEOTIDE SEQUENCE</scope>
    <source>
        <tissue evidence="5">Leaf extractions</tissue>
    </source>
</reference>
<reference evidence="6" key="1">
    <citation type="submission" date="2013-07" db="EMBL/GenBank/DDBJ databases">
        <title>The genome of Eucalyptus grandis.</title>
        <authorList>
            <person name="Schmutz J."/>
            <person name="Hayes R."/>
            <person name="Myburg A."/>
            <person name="Tuskan G."/>
            <person name="Grattapaglia D."/>
            <person name="Rokhsar D.S."/>
        </authorList>
    </citation>
    <scope>NUCLEOTIDE SEQUENCE</scope>
    <source>
        <tissue evidence="6">Leaf extractions</tissue>
    </source>
</reference>
<dbReference type="Gene3D" id="1.20.1440.180">
    <property type="entry name" value="KEN domain"/>
    <property type="match status" value="1"/>
</dbReference>
<keyword evidence="3" id="KW-0067">ATP-binding</keyword>
<keyword evidence="2" id="KW-0547">Nucleotide-binding</keyword>
<reference evidence="5" key="4">
    <citation type="submission" date="2023-07" db="EMBL/GenBank/DDBJ databases">
        <authorList>
            <person name="Myburg A.A."/>
            <person name="Grattapaglia D."/>
            <person name="Tuskan G.A."/>
            <person name="Hellsten U."/>
            <person name="Hayes R.D."/>
            <person name="Grimwood J."/>
            <person name="Jenkins J."/>
            <person name="Lindquist E."/>
            <person name="Tice H."/>
            <person name="Bauer D."/>
            <person name="Goodstein D.M."/>
            <person name="Dubchak I."/>
            <person name="Poliakov A."/>
            <person name="Mizrachi E."/>
            <person name="Kullan A.R."/>
            <person name="Hussey S.G."/>
            <person name="Pinard D."/>
            <person name="Van D.M."/>
            <person name="Singh P."/>
            <person name="Van J.I."/>
            <person name="Silva-Junior O.B."/>
            <person name="Togawa R.C."/>
            <person name="Pappas M.R."/>
            <person name="Faria D.A."/>
            <person name="Sansaloni C.P."/>
            <person name="Petroli C.D."/>
            <person name="Yang X."/>
            <person name="Ranjan P."/>
            <person name="Tschaplinski T.J."/>
            <person name="Ye C.Y."/>
            <person name="Li T."/>
            <person name="Sterck L."/>
            <person name="Vanneste K."/>
            <person name="Murat F."/>
            <person name="Soler M."/>
            <person name="Clemente H.S."/>
            <person name="Saidi N."/>
            <person name="Cassan-Wang H."/>
            <person name="Dunand C."/>
            <person name="Hefer C.A."/>
            <person name="Bornberg-Bauer E."/>
            <person name="Kersting A.R."/>
            <person name="Vining K."/>
            <person name="Amarasinghe V."/>
            <person name="Ranik M."/>
            <person name="Naithani S."/>
            <person name="Elser J."/>
            <person name="Boyd A.E."/>
            <person name="Liston A."/>
            <person name="Spatafora J.W."/>
            <person name="Dharmwardhana P."/>
            <person name="Raja R."/>
            <person name="Sullivan C."/>
            <person name="Romanel E."/>
            <person name="Alves-Ferreira M."/>
            <person name="Kulheim C."/>
            <person name="Foley W."/>
            <person name="Carocha V."/>
            <person name="Paiva J."/>
            <person name="Kudrna D."/>
            <person name="Brommonschenkel S.H."/>
            <person name="Pasquali G."/>
            <person name="Byrne M."/>
            <person name="Rigault P."/>
            <person name="Tibbits J."/>
            <person name="Spokevicius A."/>
            <person name="Jones R.C."/>
            <person name="Steane D.A."/>
            <person name="Vaillancourt R.E."/>
            <person name="Potts B.M."/>
            <person name="Joubert F."/>
            <person name="Barry K."/>
            <person name="Pappas G.J."/>
            <person name="Strauss S.H."/>
            <person name="Jaiswal P."/>
            <person name="Grima-Pettenati J."/>
            <person name="Salse J."/>
            <person name="Van D.P."/>
            <person name="Rokhsar D.S."/>
            <person name="Schmutz J."/>
        </authorList>
    </citation>
    <scope>NUCLEOTIDE SEQUENCE</scope>
    <source>
        <tissue evidence="5">Leaf extractions</tissue>
    </source>
</reference>
<dbReference type="InterPro" id="IPR045133">
    <property type="entry name" value="IRE1/2-like"/>
</dbReference>
<dbReference type="Proteomes" id="UP000030711">
    <property type="component" value="Unassembled WGS sequence"/>
</dbReference>
<feature type="domain" description="KEN" evidence="4">
    <location>
        <begin position="33"/>
        <end position="162"/>
    </location>
</feature>
<dbReference type="InterPro" id="IPR038357">
    <property type="entry name" value="KEN_sf"/>
</dbReference>
<dbReference type="PANTHER" id="PTHR13954:SF6">
    <property type="entry name" value="NON-SPECIFIC SERINE_THREONINE PROTEIN KINASE"/>
    <property type="match status" value="1"/>
</dbReference>
<gene>
    <name evidence="6" type="ORF">EUGRSUZ_L00769</name>
</gene>
<dbReference type="GO" id="GO:0004521">
    <property type="term" value="F:RNA endonuclease activity"/>
    <property type="evidence" value="ECO:0007669"/>
    <property type="project" value="InterPro"/>
</dbReference>
<evidence type="ECO:0000313" key="6">
    <source>
        <dbReference type="EMBL" id="KCW45493.1"/>
    </source>
</evidence>
<evidence type="ECO:0000256" key="2">
    <source>
        <dbReference type="ARBA" id="ARBA00022741"/>
    </source>
</evidence>
<proteinExistence type="predicted"/>
<dbReference type="PROSITE" id="PS51392">
    <property type="entry name" value="KEN"/>
    <property type="match status" value="1"/>
</dbReference>
<dbReference type="EMBL" id="KK198812">
    <property type="protein sequence ID" value="KCW45493.1"/>
    <property type="molecule type" value="Genomic_DNA"/>
</dbReference>
<evidence type="ECO:0000313" key="5">
    <source>
        <dbReference type="EMBL" id="KAK2632983.1"/>
    </source>
</evidence>
<evidence type="ECO:0000256" key="3">
    <source>
        <dbReference type="ARBA" id="ARBA00022840"/>
    </source>
</evidence>
<dbReference type="GO" id="GO:0030968">
    <property type="term" value="P:endoplasmic reticulum unfolded protein response"/>
    <property type="evidence" value="ECO:0007669"/>
    <property type="project" value="InterPro"/>
</dbReference>
<dbReference type="GO" id="GO:0004674">
    <property type="term" value="F:protein serine/threonine kinase activity"/>
    <property type="evidence" value="ECO:0007669"/>
    <property type="project" value="InterPro"/>
</dbReference>
<dbReference type="InParanoid" id="A0A058ZUN3"/>
<keyword evidence="1" id="KW-0732">Signal</keyword>
<accession>A0A058ZUN3</accession>
<protein>
    <recommendedName>
        <fullName evidence="4">KEN domain-containing protein</fullName>
    </recommendedName>
</protein>
<name>A0A058ZUN3_EUCGR</name>
<evidence type="ECO:0000313" key="7">
    <source>
        <dbReference type="Proteomes" id="UP000030711"/>
    </source>
</evidence>
<dbReference type="GO" id="GO:0006397">
    <property type="term" value="P:mRNA processing"/>
    <property type="evidence" value="ECO:0007669"/>
    <property type="project" value="InterPro"/>
</dbReference>
<keyword evidence="7" id="KW-1185">Reference proteome</keyword>
<reference evidence="5" key="3">
    <citation type="submission" date="2023-04" db="EMBL/GenBank/DDBJ databases">
        <title>WGS assembly of Eucalyptus grandis.</title>
        <authorList>
            <person name="Myburg A."/>
            <person name="Grattapaglia D."/>
            <person name="Tuskan G."/>
            <person name="Hellsten U."/>
            <person name="Hayes R."/>
            <person name="Grimwood J."/>
            <person name="Jenkins J."/>
            <person name="Lindquist E."/>
            <person name="Tice H."/>
            <person name="Bauer D."/>
            <person name="Goodstein D."/>
            <person name="Dubchak I."/>
            <person name="Poliakov A."/>
            <person name="Mizrachi E."/>
            <person name="Kullan A."/>
            <person name="Hussey S."/>
            <person name="Pinard D."/>
            <person name="Van D."/>
            <person name="Singh P."/>
            <person name="Van J."/>
            <person name="Silva-Junior O."/>
            <person name="Togawa R."/>
            <person name="Pappas M."/>
            <person name="Faria D."/>
            <person name="Sansaloni C."/>
            <person name="Petroli C."/>
            <person name="Yang X."/>
            <person name="Ranjan P."/>
            <person name="Tschaplinski T."/>
            <person name="Ye C."/>
            <person name="Li T."/>
            <person name="Sterck L."/>
            <person name="Vanneste K."/>
            <person name="Murat F."/>
            <person name="Soler M."/>
            <person name="Clemente H."/>
            <person name="Saidi N."/>
            <person name="Cassan-Wang H."/>
            <person name="Dunand C."/>
            <person name="Hefer C."/>
            <person name="Bornberg-Bauer E."/>
            <person name="Kersting A."/>
            <person name="Vining K."/>
            <person name="Amarasinghe V."/>
            <person name="Ranik M."/>
            <person name="Naithani S."/>
            <person name="Elser J."/>
            <person name="Boyd A."/>
            <person name="Liston A."/>
            <person name="Spatafora J."/>
            <person name="Dharmwardhana P."/>
            <person name="Raja R."/>
            <person name="Sullivan C."/>
            <person name="Romanel E."/>
            <person name="Alves-Ferreira M."/>
            <person name="Kulheim C."/>
            <person name="Foley W."/>
            <person name="Carocha V."/>
            <person name="Paiva J."/>
            <person name="Kudrna D."/>
            <person name="Brommonschenkel S."/>
            <person name="Pasquali G."/>
            <person name="Byrne M."/>
            <person name="Rigault P."/>
            <person name="Tibbits J."/>
            <person name="Spokevicius A."/>
            <person name="Jones R."/>
            <person name="Steane D."/>
            <person name="Vaillancourt R."/>
            <person name="Potts B."/>
            <person name="Joubert F."/>
            <person name="Barry K."/>
            <person name="Pappas G."/>
            <person name="Strauss S."/>
            <person name="Jaiswal P."/>
            <person name="Grima-Pettenati J."/>
            <person name="Salse J."/>
            <person name="Van D."/>
            <person name="Rokhsar D."/>
            <person name="Schmutz J."/>
        </authorList>
    </citation>
    <scope>NUCLEOTIDE SEQUENCE</scope>
    <source>
        <tissue evidence="5">Leaf extractions</tissue>
    </source>
</reference>
<dbReference type="AlphaFoldDB" id="A0A058ZUN3"/>
<dbReference type="PANTHER" id="PTHR13954">
    <property type="entry name" value="IRE1-RELATED"/>
    <property type="match status" value="1"/>
</dbReference>
<evidence type="ECO:0000256" key="1">
    <source>
        <dbReference type="ARBA" id="ARBA00022729"/>
    </source>
</evidence>
<organism evidence="6">
    <name type="scientific">Eucalyptus grandis</name>
    <name type="common">Flooded gum</name>
    <dbReference type="NCBI Taxonomy" id="71139"/>
    <lineage>
        <taxon>Eukaryota</taxon>
        <taxon>Viridiplantae</taxon>
        <taxon>Streptophyta</taxon>
        <taxon>Embryophyta</taxon>
        <taxon>Tracheophyta</taxon>
        <taxon>Spermatophyta</taxon>
        <taxon>Magnoliopsida</taxon>
        <taxon>eudicotyledons</taxon>
        <taxon>Gunneridae</taxon>
        <taxon>Pentapetalae</taxon>
        <taxon>rosids</taxon>
        <taxon>malvids</taxon>
        <taxon>Myrtales</taxon>
        <taxon>Myrtaceae</taxon>
        <taxon>Myrtoideae</taxon>
        <taxon>Eucalypteae</taxon>
        <taxon>Eucalyptus</taxon>
    </lineage>
</organism>
<dbReference type="GO" id="GO:0005524">
    <property type="term" value="F:ATP binding"/>
    <property type="evidence" value="ECO:0007669"/>
    <property type="project" value="UniProtKB-KW"/>
</dbReference>